<accession>A0A9P0X869</accession>
<keyword evidence="3" id="KW-1185">Reference proteome</keyword>
<gene>
    <name evidence="2" type="ORF">PIBRA_LOCUS3993</name>
</gene>
<sequence length="148" mass="16252">MLCFVQAARDRDNRDIYNKNIDTENENTKGKRKTNIKRAAVVNDLSEVIDSEIELRERPLSKGRSLRLSSGEKILKKIPDVKRSFSDRFSVISDTSGKKSGKGLLTIRKTWSTGNFSPGAGGGGGAPRSAPATPLQLEPQARATKHDK</sequence>
<reference evidence="2" key="1">
    <citation type="submission" date="2022-05" db="EMBL/GenBank/DDBJ databases">
        <authorList>
            <person name="Okamura Y."/>
        </authorList>
    </citation>
    <scope>NUCLEOTIDE SEQUENCE</scope>
</reference>
<protein>
    <submittedName>
        <fullName evidence="2">Uncharacterized protein</fullName>
    </submittedName>
</protein>
<dbReference type="EMBL" id="CALOZG010000004">
    <property type="protein sequence ID" value="CAH4022553.1"/>
    <property type="molecule type" value="Genomic_DNA"/>
</dbReference>
<evidence type="ECO:0000256" key="1">
    <source>
        <dbReference type="SAM" id="MobiDB-lite"/>
    </source>
</evidence>
<comment type="caution">
    <text evidence="2">The sequence shown here is derived from an EMBL/GenBank/DDBJ whole genome shotgun (WGS) entry which is preliminary data.</text>
</comment>
<dbReference type="Proteomes" id="UP001152562">
    <property type="component" value="Unassembled WGS sequence"/>
</dbReference>
<name>A0A9P0X869_PIEBR</name>
<evidence type="ECO:0000313" key="2">
    <source>
        <dbReference type="EMBL" id="CAH4022553.1"/>
    </source>
</evidence>
<dbReference type="AlphaFoldDB" id="A0A9P0X869"/>
<organism evidence="2 3">
    <name type="scientific">Pieris brassicae</name>
    <name type="common">White butterfly</name>
    <name type="synonym">Large white butterfly</name>
    <dbReference type="NCBI Taxonomy" id="7116"/>
    <lineage>
        <taxon>Eukaryota</taxon>
        <taxon>Metazoa</taxon>
        <taxon>Ecdysozoa</taxon>
        <taxon>Arthropoda</taxon>
        <taxon>Hexapoda</taxon>
        <taxon>Insecta</taxon>
        <taxon>Pterygota</taxon>
        <taxon>Neoptera</taxon>
        <taxon>Endopterygota</taxon>
        <taxon>Lepidoptera</taxon>
        <taxon>Glossata</taxon>
        <taxon>Ditrysia</taxon>
        <taxon>Papilionoidea</taxon>
        <taxon>Pieridae</taxon>
        <taxon>Pierinae</taxon>
        <taxon>Pieris</taxon>
    </lineage>
</organism>
<proteinExistence type="predicted"/>
<evidence type="ECO:0000313" key="3">
    <source>
        <dbReference type="Proteomes" id="UP001152562"/>
    </source>
</evidence>
<feature type="region of interest" description="Disordered" evidence="1">
    <location>
        <begin position="110"/>
        <end position="148"/>
    </location>
</feature>